<accession>A0ABP7XZG4</accession>
<feature type="domain" description="AMP-dependent synthetase/ligase" evidence="1">
    <location>
        <begin position="129"/>
        <end position="319"/>
    </location>
</feature>
<dbReference type="EMBL" id="BAAAZH010000032">
    <property type="protein sequence ID" value="GAA4128438.1"/>
    <property type="molecule type" value="Genomic_DNA"/>
</dbReference>
<dbReference type="Gene3D" id="3.40.50.12780">
    <property type="entry name" value="N-terminal domain of ligase-like"/>
    <property type="match status" value="1"/>
</dbReference>
<evidence type="ECO:0000259" key="1">
    <source>
        <dbReference type="Pfam" id="PF00501"/>
    </source>
</evidence>
<dbReference type="Pfam" id="PF00501">
    <property type="entry name" value="AMP-binding"/>
    <property type="match status" value="2"/>
</dbReference>
<dbReference type="Proteomes" id="UP001501495">
    <property type="component" value="Unassembled WGS sequence"/>
</dbReference>
<reference evidence="3" key="1">
    <citation type="journal article" date="2019" name="Int. J. Syst. Evol. Microbiol.">
        <title>The Global Catalogue of Microorganisms (GCM) 10K type strain sequencing project: providing services to taxonomists for standard genome sequencing and annotation.</title>
        <authorList>
            <consortium name="The Broad Institute Genomics Platform"/>
            <consortium name="The Broad Institute Genome Sequencing Center for Infectious Disease"/>
            <person name="Wu L."/>
            <person name="Ma J."/>
        </authorList>
    </citation>
    <scope>NUCLEOTIDE SEQUENCE [LARGE SCALE GENOMIC DNA]</scope>
    <source>
        <strain evidence="3">JCM 16703</strain>
    </source>
</reference>
<proteinExistence type="predicted"/>
<sequence length="433" mass="46224">MAEVSIGRAFTRLAAIAPDAVAVRVPEGPVLTRAELDDAAGRLAARWMREGLVRDDVVVVSLPNGVDAVLAAVAAWKAGATVQPHRPGAPMPGRPALVVDAPPRVPATGTDPSALDPDLAASSWKVSATSGSTGTPRLVPAGAPARIDPDRCTPEFMPAAGVQLVAGPLGHTAPFVYAMRGLMSGHELVVLPRFEPECWLAAAADHGVTWAMVVPAMMAAIQRVLPEPPPSLPALERVLHLGARCPHPVKRAWIDWLGPDRVWELYAGTESHGLALVGGSEWLEHPGTVGRPIAGSSFRIERDDGSEADVGEVGLVTMRRDDGPWRTQGDLGRLDAEGRLYLADRAADVVRLDGRVVWPADVEAEFEAHPLVRAAAVVARDGVLVAVVETDLAAAELETFRRRLPAELRPDLVEVTAEPVRDEMGKVRRSRWR</sequence>
<dbReference type="InterPro" id="IPR045851">
    <property type="entry name" value="AMP-bd_C_sf"/>
</dbReference>
<dbReference type="Gene3D" id="3.30.300.30">
    <property type="match status" value="1"/>
</dbReference>
<gene>
    <name evidence="2" type="ORF">GCM10022215_39940</name>
</gene>
<organism evidence="2 3">
    <name type="scientific">Nocardioides fonticola</name>
    <dbReference type="NCBI Taxonomy" id="450363"/>
    <lineage>
        <taxon>Bacteria</taxon>
        <taxon>Bacillati</taxon>
        <taxon>Actinomycetota</taxon>
        <taxon>Actinomycetes</taxon>
        <taxon>Propionibacteriales</taxon>
        <taxon>Nocardioidaceae</taxon>
        <taxon>Nocardioides</taxon>
    </lineage>
</organism>
<protein>
    <submittedName>
        <fullName evidence="2">AMP-binding protein</fullName>
    </submittedName>
</protein>
<dbReference type="PANTHER" id="PTHR43201:SF32">
    <property type="entry name" value="2-SUCCINYLBENZOATE--COA LIGASE, CHLOROPLASTIC_PEROXISOMAL"/>
    <property type="match status" value="1"/>
</dbReference>
<feature type="domain" description="AMP-dependent synthetase/ligase" evidence="1">
    <location>
        <begin position="13"/>
        <end position="92"/>
    </location>
</feature>
<dbReference type="InterPro" id="IPR042099">
    <property type="entry name" value="ANL_N_sf"/>
</dbReference>
<dbReference type="RefSeq" id="WP_344735271.1">
    <property type="nucleotide sequence ID" value="NZ_BAAAZH010000032.1"/>
</dbReference>
<keyword evidence="3" id="KW-1185">Reference proteome</keyword>
<dbReference type="SUPFAM" id="SSF56801">
    <property type="entry name" value="Acetyl-CoA synthetase-like"/>
    <property type="match status" value="1"/>
</dbReference>
<evidence type="ECO:0000313" key="2">
    <source>
        <dbReference type="EMBL" id="GAA4128438.1"/>
    </source>
</evidence>
<dbReference type="InterPro" id="IPR000873">
    <property type="entry name" value="AMP-dep_synth/lig_dom"/>
</dbReference>
<evidence type="ECO:0000313" key="3">
    <source>
        <dbReference type="Proteomes" id="UP001501495"/>
    </source>
</evidence>
<name>A0ABP7XZG4_9ACTN</name>
<dbReference type="PANTHER" id="PTHR43201">
    <property type="entry name" value="ACYL-COA SYNTHETASE"/>
    <property type="match status" value="1"/>
</dbReference>
<comment type="caution">
    <text evidence="2">The sequence shown here is derived from an EMBL/GenBank/DDBJ whole genome shotgun (WGS) entry which is preliminary data.</text>
</comment>